<dbReference type="GO" id="GO:0016020">
    <property type="term" value="C:membrane"/>
    <property type="evidence" value="ECO:0007669"/>
    <property type="project" value="InterPro"/>
</dbReference>
<keyword evidence="1" id="KW-0732">Signal</keyword>
<evidence type="ECO:0000256" key="1">
    <source>
        <dbReference type="SAM" id="SignalP"/>
    </source>
</evidence>
<dbReference type="Gene3D" id="2.60.40.60">
    <property type="entry name" value="Cadherins"/>
    <property type="match status" value="1"/>
</dbReference>
<sequence length="173" mass="18912">MLVTTWVSWRLTVSWVLVLSILRDSTPNLFAINPTSGIVSLDKPVHFEEMQAYNFTVLASSMVLPEGLKEVTLPLAITKQSRMVKGFLNVPVDESPTIPFSILRRFVSGSPAAGVSVAGDIFGPTSPPHPTQMALLLTTLKFLRAGMLMDGWSGYTTLVPHSVLFITSHSLTR</sequence>
<proteinExistence type="predicted"/>
<feature type="chain" id="PRO_5041972393" evidence="1">
    <location>
        <begin position="32"/>
        <end position="173"/>
    </location>
</feature>
<dbReference type="CDD" id="cd11304">
    <property type="entry name" value="Cadherin_repeat"/>
    <property type="match status" value="1"/>
</dbReference>
<evidence type="ECO:0000313" key="3">
    <source>
        <dbReference type="Proteomes" id="UP001286313"/>
    </source>
</evidence>
<reference evidence="2" key="1">
    <citation type="submission" date="2023-10" db="EMBL/GenBank/DDBJ databases">
        <title>Genome assemblies of two species of porcelain crab, Petrolisthes cinctipes and Petrolisthes manimaculis (Anomura: Porcellanidae).</title>
        <authorList>
            <person name="Angst P."/>
        </authorList>
    </citation>
    <scope>NUCLEOTIDE SEQUENCE</scope>
    <source>
        <strain evidence="2">PB745_01</strain>
        <tissue evidence="2">Gill</tissue>
    </source>
</reference>
<organism evidence="2 3">
    <name type="scientific">Petrolisthes cinctipes</name>
    <name type="common">Flat porcelain crab</name>
    <dbReference type="NCBI Taxonomy" id="88211"/>
    <lineage>
        <taxon>Eukaryota</taxon>
        <taxon>Metazoa</taxon>
        <taxon>Ecdysozoa</taxon>
        <taxon>Arthropoda</taxon>
        <taxon>Crustacea</taxon>
        <taxon>Multicrustacea</taxon>
        <taxon>Malacostraca</taxon>
        <taxon>Eumalacostraca</taxon>
        <taxon>Eucarida</taxon>
        <taxon>Decapoda</taxon>
        <taxon>Pleocyemata</taxon>
        <taxon>Anomura</taxon>
        <taxon>Galatheoidea</taxon>
        <taxon>Porcellanidae</taxon>
        <taxon>Petrolisthes</taxon>
    </lineage>
</organism>
<comment type="caution">
    <text evidence="2">The sequence shown here is derived from an EMBL/GenBank/DDBJ whole genome shotgun (WGS) entry which is preliminary data.</text>
</comment>
<protein>
    <submittedName>
        <fullName evidence="2">Uncharacterized protein</fullName>
    </submittedName>
</protein>
<keyword evidence="3" id="KW-1185">Reference proteome</keyword>
<dbReference type="EMBL" id="JAWQEG010000621">
    <property type="protein sequence ID" value="KAK3887574.1"/>
    <property type="molecule type" value="Genomic_DNA"/>
</dbReference>
<feature type="signal peptide" evidence="1">
    <location>
        <begin position="1"/>
        <end position="31"/>
    </location>
</feature>
<gene>
    <name evidence="2" type="ORF">Pcinc_008280</name>
</gene>
<dbReference type="GO" id="GO:0005509">
    <property type="term" value="F:calcium ion binding"/>
    <property type="evidence" value="ECO:0007669"/>
    <property type="project" value="InterPro"/>
</dbReference>
<dbReference type="Proteomes" id="UP001286313">
    <property type="component" value="Unassembled WGS sequence"/>
</dbReference>
<evidence type="ECO:0000313" key="2">
    <source>
        <dbReference type="EMBL" id="KAK3887574.1"/>
    </source>
</evidence>
<dbReference type="SUPFAM" id="SSF49313">
    <property type="entry name" value="Cadherin-like"/>
    <property type="match status" value="1"/>
</dbReference>
<dbReference type="InterPro" id="IPR015919">
    <property type="entry name" value="Cadherin-like_sf"/>
</dbReference>
<dbReference type="AlphaFoldDB" id="A0AAE1KWK1"/>
<accession>A0AAE1KWK1</accession>
<name>A0AAE1KWK1_PETCI</name>